<dbReference type="EMBL" id="JAOAOG010000060">
    <property type="protein sequence ID" value="KAJ6251423.1"/>
    <property type="molecule type" value="Genomic_DNA"/>
</dbReference>
<protein>
    <submittedName>
        <fullName evidence="2">Uncharacterized protein</fullName>
    </submittedName>
</protein>
<keyword evidence="3" id="KW-1185">Reference proteome</keyword>
<feature type="compositionally biased region" description="Basic and acidic residues" evidence="1">
    <location>
        <begin position="52"/>
        <end position="62"/>
    </location>
</feature>
<feature type="region of interest" description="Disordered" evidence="1">
    <location>
        <begin position="52"/>
        <end position="76"/>
    </location>
</feature>
<feature type="region of interest" description="Disordered" evidence="1">
    <location>
        <begin position="1"/>
        <end position="23"/>
    </location>
</feature>
<dbReference type="Proteomes" id="UP001150062">
    <property type="component" value="Unassembled WGS sequence"/>
</dbReference>
<proteinExistence type="predicted"/>
<evidence type="ECO:0000313" key="2">
    <source>
        <dbReference type="EMBL" id="KAJ6251423.1"/>
    </source>
</evidence>
<sequence>MSNKPKKNHHKSPKVNKKKKSVKELTLYDLVSKPSEFLTKYNNDLKKQLDNLEKNDPKEEPHNLLNDALKALKKKK</sequence>
<gene>
    <name evidence="2" type="ORF">M0813_15080</name>
</gene>
<reference evidence="2" key="1">
    <citation type="submission" date="2022-08" db="EMBL/GenBank/DDBJ databases">
        <title>Novel sulfate-reducing endosymbionts in the free-living metamonad Anaeramoeba.</title>
        <authorList>
            <person name="Jerlstrom-Hultqvist J."/>
            <person name="Cepicka I."/>
            <person name="Gallot-Lavallee L."/>
            <person name="Salas-Leiva D."/>
            <person name="Curtis B.A."/>
            <person name="Zahonova K."/>
            <person name="Pipaliya S."/>
            <person name="Dacks J."/>
            <person name="Roger A.J."/>
        </authorList>
    </citation>
    <scope>NUCLEOTIDE SEQUENCE</scope>
    <source>
        <strain evidence="2">Schooner1</strain>
    </source>
</reference>
<name>A0ABQ8Z3F9_9EUKA</name>
<comment type="caution">
    <text evidence="2">The sequence shown here is derived from an EMBL/GenBank/DDBJ whole genome shotgun (WGS) entry which is preliminary data.</text>
</comment>
<organism evidence="2 3">
    <name type="scientific">Anaeramoeba flamelloides</name>
    <dbReference type="NCBI Taxonomy" id="1746091"/>
    <lineage>
        <taxon>Eukaryota</taxon>
        <taxon>Metamonada</taxon>
        <taxon>Anaeramoebidae</taxon>
        <taxon>Anaeramoeba</taxon>
    </lineage>
</organism>
<evidence type="ECO:0000313" key="3">
    <source>
        <dbReference type="Proteomes" id="UP001150062"/>
    </source>
</evidence>
<accession>A0ABQ8Z3F9</accession>
<feature type="compositionally biased region" description="Basic residues" evidence="1">
    <location>
        <begin position="1"/>
        <end position="21"/>
    </location>
</feature>
<evidence type="ECO:0000256" key="1">
    <source>
        <dbReference type="SAM" id="MobiDB-lite"/>
    </source>
</evidence>